<dbReference type="EMBL" id="CATNWA010015430">
    <property type="protein sequence ID" value="CAI9583324.1"/>
    <property type="molecule type" value="Genomic_DNA"/>
</dbReference>
<proteinExistence type="predicted"/>
<dbReference type="Proteomes" id="UP001162483">
    <property type="component" value="Unassembled WGS sequence"/>
</dbReference>
<reference evidence="2" key="1">
    <citation type="submission" date="2023-05" db="EMBL/GenBank/DDBJ databases">
        <authorList>
            <person name="Stuckert A."/>
        </authorList>
    </citation>
    <scope>NUCLEOTIDE SEQUENCE</scope>
</reference>
<evidence type="ECO:0000313" key="3">
    <source>
        <dbReference type="Proteomes" id="UP001162483"/>
    </source>
</evidence>
<gene>
    <name evidence="2" type="ORF">SPARVUS_LOCUS9790033</name>
</gene>
<sequence>MFFTVSTLIGMAVLCKAIPSSVLELTGRKIVCKQNNLPPHLRCLVITRRRRVITGRDP</sequence>
<keyword evidence="3" id="KW-1185">Reference proteome</keyword>
<evidence type="ECO:0000313" key="2">
    <source>
        <dbReference type="EMBL" id="CAI9583324.1"/>
    </source>
</evidence>
<accession>A0ABN9EGG9</accession>
<evidence type="ECO:0000256" key="1">
    <source>
        <dbReference type="SAM" id="SignalP"/>
    </source>
</evidence>
<keyword evidence="1" id="KW-0732">Signal</keyword>
<feature type="signal peptide" evidence="1">
    <location>
        <begin position="1"/>
        <end position="17"/>
    </location>
</feature>
<comment type="caution">
    <text evidence="2">The sequence shown here is derived from an EMBL/GenBank/DDBJ whole genome shotgun (WGS) entry which is preliminary data.</text>
</comment>
<evidence type="ECO:0008006" key="4">
    <source>
        <dbReference type="Google" id="ProtNLM"/>
    </source>
</evidence>
<protein>
    <recommendedName>
        <fullName evidence="4">Secreted protein</fullName>
    </recommendedName>
</protein>
<organism evidence="2 3">
    <name type="scientific">Staurois parvus</name>
    <dbReference type="NCBI Taxonomy" id="386267"/>
    <lineage>
        <taxon>Eukaryota</taxon>
        <taxon>Metazoa</taxon>
        <taxon>Chordata</taxon>
        <taxon>Craniata</taxon>
        <taxon>Vertebrata</taxon>
        <taxon>Euteleostomi</taxon>
        <taxon>Amphibia</taxon>
        <taxon>Batrachia</taxon>
        <taxon>Anura</taxon>
        <taxon>Neobatrachia</taxon>
        <taxon>Ranoidea</taxon>
        <taxon>Ranidae</taxon>
        <taxon>Staurois</taxon>
    </lineage>
</organism>
<name>A0ABN9EGG9_9NEOB</name>
<feature type="chain" id="PRO_5046454885" description="Secreted protein" evidence="1">
    <location>
        <begin position="18"/>
        <end position="58"/>
    </location>
</feature>